<protein>
    <submittedName>
        <fullName evidence="1">Uncharacterized protein</fullName>
    </submittedName>
</protein>
<feature type="non-terminal residue" evidence="1">
    <location>
        <position position="1"/>
    </location>
</feature>
<evidence type="ECO:0000313" key="1">
    <source>
        <dbReference type="EMBL" id="SVB54114.1"/>
    </source>
</evidence>
<sequence length="71" mass="8562">VTIIRENNDGDKFGTFAQLLGRLLDVAELFYQLLSEDLRRKQQCAEEVRMHSEQTLYIEYDFGWEFQEEER</sequence>
<organism evidence="1">
    <name type="scientific">marine metagenome</name>
    <dbReference type="NCBI Taxonomy" id="408172"/>
    <lineage>
        <taxon>unclassified sequences</taxon>
        <taxon>metagenomes</taxon>
        <taxon>ecological metagenomes</taxon>
    </lineage>
</organism>
<gene>
    <name evidence="1" type="ORF">METZ01_LOCUS206968</name>
</gene>
<reference evidence="1" key="1">
    <citation type="submission" date="2018-05" db="EMBL/GenBank/DDBJ databases">
        <authorList>
            <person name="Lanie J.A."/>
            <person name="Ng W.-L."/>
            <person name="Kazmierczak K.M."/>
            <person name="Andrzejewski T.M."/>
            <person name="Davidsen T.M."/>
            <person name="Wayne K.J."/>
            <person name="Tettelin H."/>
            <person name="Glass J.I."/>
            <person name="Rusch D."/>
            <person name="Podicherti R."/>
            <person name="Tsui H.-C.T."/>
            <person name="Winkler M.E."/>
        </authorList>
    </citation>
    <scope>NUCLEOTIDE SEQUENCE</scope>
</reference>
<dbReference type="EMBL" id="UINC01046294">
    <property type="protein sequence ID" value="SVB54114.1"/>
    <property type="molecule type" value="Genomic_DNA"/>
</dbReference>
<dbReference type="AlphaFoldDB" id="A0A382EVC3"/>
<accession>A0A382EVC3</accession>
<proteinExistence type="predicted"/>
<name>A0A382EVC3_9ZZZZ</name>